<evidence type="ECO:0000256" key="10">
    <source>
        <dbReference type="SAM" id="Phobius"/>
    </source>
</evidence>
<dbReference type="EMBL" id="SOZI01000202">
    <property type="protein sequence ID" value="TNY17451.1"/>
    <property type="molecule type" value="Genomic_DNA"/>
</dbReference>
<organism evidence="11 12">
    <name type="scientific">Rhodotorula diobovata</name>
    <dbReference type="NCBI Taxonomy" id="5288"/>
    <lineage>
        <taxon>Eukaryota</taxon>
        <taxon>Fungi</taxon>
        <taxon>Dikarya</taxon>
        <taxon>Basidiomycota</taxon>
        <taxon>Pucciniomycotina</taxon>
        <taxon>Microbotryomycetes</taxon>
        <taxon>Sporidiobolales</taxon>
        <taxon>Sporidiobolaceae</taxon>
        <taxon>Rhodotorula</taxon>
    </lineage>
</organism>
<dbReference type="OrthoDB" id="3222at2759"/>
<evidence type="ECO:0000256" key="9">
    <source>
        <dbReference type="SAM" id="MobiDB-lite"/>
    </source>
</evidence>
<feature type="transmembrane region" description="Helical" evidence="10">
    <location>
        <begin position="97"/>
        <end position="116"/>
    </location>
</feature>
<evidence type="ECO:0000256" key="8">
    <source>
        <dbReference type="RuleBase" id="RU000477"/>
    </source>
</evidence>
<feature type="region of interest" description="Disordered" evidence="9">
    <location>
        <begin position="1"/>
        <end position="22"/>
    </location>
</feature>
<evidence type="ECO:0000313" key="12">
    <source>
        <dbReference type="Proteomes" id="UP000311382"/>
    </source>
</evidence>
<dbReference type="GO" id="GO:0015250">
    <property type="term" value="F:water channel activity"/>
    <property type="evidence" value="ECO:0007669"/>
    <property type="project" value="TreeGrafter"/>
</dbReference>
<dbReference type="SUPFAM" id="SSF81338">
    <property type="entry name" value="Aquaporin-like"/>
    <property type="match status" value="1"/>
</dbReference>
<feature type="transmembrane region" description="Helical" evidence="10">
    <location>
        <begin position="214"/>
        <end position="235"/>
    </location>
</feature>
<comment type="similarity">
    <text evidence="2 8">Belongs to the MIP/aquaporin (TC 1.A.8) family.</text>
</comment>
<dbReference type="PANTHER" id="PTHR19139">
    <property type="entry name" value="AQUAPORIN TRANSPORTER"/>
    <property type="match status" value="1"/>
</dbReference>
<protein>
    <submittedName>
        <fullName evidence="11">Aquaporin-like protein</fullName>
    </submittedName>
</protein>
<keyword evidence="7 10" id="KW-0472">Membrane</keyword>
<feature type="compositionally biased region" description="Polar residues" evidence="9">
    <location>
        <begin position="348"/>
        <end position="358"/>
    </location>
</feature>
<evidence type="ECO:0000256" key="5">
    <source>
        <dbReference type="ARBA" id="ARBA00022737"/>
    </source>
</evidence>
<dbReference type="FunFam" id="1.20.1080.10:FF:000014">
    <property type="entry name" value="Aquaporin 1"/>
    <property type="match status" value="1"/>
</dbReference>
<evidence type="ECO:0000256" key="7">
    <source>
        <dbReference type="ARBA" id="ARBA00023136"/>
    </source>
</evidence>
<dbReference type="PRINTS" id="PR00783">
    <property type="entry name" value="MINTRINSICP"/>
</dbReference>
<evidence type="ECO:0000256" key="3">
    <source>
        <dbReference type="ARBA" id="ARBA00022448"/>
    </source>
</evidence>
<dbReference type="InterPro" id="IPR034294">
    <property type="entry name" value="Aquaporin_transptr"/>
</dbReference>
<comment type="subcellular location">
    <subcellularLocation>
        <location evidence="1">Membrane</location>
        <topology evidence="1">Multi-pass membrane protein</topology>
    </subcellularLocation>
</comment>
<dbReference type="STRING" id="5288.A0A5C5FNL3"/>
<evidence type="ECO:0000256" key="1">
    <source>
        <dbReference type="ARBA" id="ARBA00004141"/>
    </source>
</evidence>
<reference evidence="11 12" key="1">
    <citation type="submission" date="2019-03" db="EMBL/GenBank/DDBJ databases">
        <title>Rhodosporidium diobovatum UCD-FST 08-225 genome sequencing, assembly, and annotation.</title>
        <authorList>
            <person name="Fakankun I.U."/>
            <person name="Fristensky B."/>
            <person name="Levin D.B."/>
        </authorList>
    </citation>
    <scope>NUCLEOTIDE SEQUENCE [LARGE SCALE GENOMIC DNA]</scope>
    <source>
        <strain evidence="11 12">UCD-FST 08-225</strain>
    </source>
</reference>
<evidence type="ECO:0000313" key="11">
    <source>
        <dbReference type="EMBL" id="TNY17451.1"/>
    </source>
</evidence>
<dbReference type="InterPro" id="IPR000425">
    <property type="entry name" value="MIP"/>
</dbReference>
<name>A0A5C5FNL3_9BASI</name>
<keyword evidence="5" id="KW-0677">Repeat</keyword>
<dbReference type="Pfam" id="PF00230">
    <property type="entry name" value="MIP"/>
    <property type="match status" value="1"/>
</dbReference>
<dbReference type="Proteomes" id="UP000311382">
    <property type="component" value="Unassembled WGS sequence"/>
</dbReference>
<dbReference type="PANTHER" id="PTHR19139:SF199">
    <property type="entry name" value="MIP17260P"/>
    <property type="match status" value="1"/>
</dbReference>
<dbReference type="Gene3D" id="1.20.1080.10">
    <property type="entry name" value="Glycerol uptake facilitator protein"/>
    <property type="match status" value="1"/>
</dbReference>
<dbReference type="InterPro" id="IPR023271">
    <property type="entry name" value="Aquaporin-like"/>
</dbReference>
<evidence type="ECO:0000256" key="4">
    <source>
        <dbReference type="ARBA" id="ARBA00022692"/>
    </source>
</evidence>
<evidence type="ECO:0000256" key="6">
    <source>
        <dbReference type="ARBA" id="ARBA00022989"/>
    </source>
</evidence>
<dbReference type="GO" id="GO:0005886">
    <property type="term" value="C:plasma membrane"/>
    <property type="evidence" value="ECO:0007669"/>
    <property type="project" value="TreeGrafter"/>
</dbReference>
<gene>
    <name evidence="11" type="ORF">DMC30DRAFT_119285</name>
</gene>
<feature type="compositionally biased region" description="Basic and acidic residues" evidence="9">
    <location>
        <begin position="432"/>
        <end position="447"/>
    </location>
</feature>
<feature type="transmembrane region" description="Helical" evidence="10">
    <location>
        <begin position="255"/>
        <end position="275"/>
    </location>
</feature>
<accession>A0A5C5FNL3</accession>
<keyword evidence="12" id="KW-1185">Reference proteome</keyword>
<comment type="caution">
    <text evidence="11">The sequence shown here is derived from an EMBL/GenBank/DDBJ whole genome shotgun (WGS) entry which is preliminary data.</text>
</comment>
<dbReference type="AlphaFoldDB" id="A0A5C5FNL3"/>
<feature type="transmembrane region" description="Helical" evidence="10">
    <location>
        <begin position="45"/>
        <end position="66"/>
    </location>
</feature>
<feature type="region of interest" description="Disordered" evidence="9">
    <location>
        <begin position="307"/>
        <end position="390"/>
    </location>
</feature>
<feature type="transmembrane region" description="Helical" evidence="10">
    <location>
        <begin position="180"/>
        <end position="202"/>
    </location>
</feature>
<feature type="region of interest" description="Disordered" evidence="9">
    <location>
        <begin position="426"/>
        <end position="447"/>
    </location>
</feature>
<keyword evidence="3 8" id="KW-0813">Transport</keyword>
<feature type="compositionally biased region" description="Polar residues" evidence="9">
    <location>
        <begin position="368"/>
        <end position="378"/>
    </location>
</feature>
<feature type="transmembrane region" description="Helical" evidence="10">
    <location>
        <begin position="128"/>
        <end position="160"/>
    </location>
</feature>
<keyword evidence="6 10" id="KW-1133">Transmembrane helix</keyword>
<sequence length="447" mass="46044">MSSSHATDVDPSALEAGTPRRKSPWSWYLRPPAVGTSAYARKNHALACLGEFVGTFLFLFFAFGAAQAANQAATSVTGVTTPGADGTQVGGGNTSSIFYIAMAFGLSLAVNAWVFFRFTGSLFNPAVTLGLALVGGITPLRAVFLVPVQLLGGICAAAVIDALTPGPILFATTLAPGMSVARGLFMEMFLTCMLLLTIFLLAAERTKVTPFSPIGIGLALAICHLVGIYFTGCGMNPARSLGPEVVSASFPGYSWIYWLGPALGATLAAGFYRLLKMLQYETVMGEESADASTARLASELARQLSLGGQFSPGAGGTPGSAATKSGHAGNGSDERQVEVQGPGMTDLLTRQPSFSPTGGISMPHGHFDTSSPPASPSTLVGAGAGPGTDVNQRFDRLEHLVQQLLHRGGGAGGGGKPGTLARMTSTEGTLVEEPHEAGLEKTVSRGV</sequence>
<evidence type="ECO:0000256" key="2">
    <source>
        <dbReference type="ARBA" id="ARBA00006175"/>
    </source>
</evidence>
<proteinExistence type="inferred from homology"/>
<keyword evidence="4 8" id="KW-0812">Transmembrane</keyword>